<dbReference type="Pfam" id="PF00657">
    <property type="entry name" value="Lipase_GDSL"/>
    <property type="match status" value="1"/>
</dbReference>
<dbReference type="Gene3D" id="3.40.50.1110">
    <property type="entry name" value="SGNH hydrolase"/>
    <property type="match status" value="1"/>
</dbReference>
<dbReference type="InterPro" id="IPR001087">
    <property type="entry name" value="GDSL"/>
</dbReference>
<dbReference type="GO" id="GO:0016788">
    <property type="term" value="F:hydrolase activity, acting on ester bonds"/>
    <property type="evidence" value="ECO:0007669"/>
    <property type="project" value="InterPro"/>
</dbReference>
<dbReference type="Proteomes" id="UP001212997">
    <property type="component" value="Unassembled WGS sequence"/>
</dbReference>
<keyword evidence="1" id="KW-0732">Signal</keyword>
<protein>
    <recommendedName>
        <fullName evidence="4">Carbohydrate esterase family 16 protein</fullName>
    </recommendedName>
</protein>
<name>A0AAD5YEK6_9APHY</name>
<accession>A0AAD5YEK6</accession>
<reference evidence="2" key="1">
    <citation type="submission" date="2022-07" db="EMBL/GenBank/DDBJ databases">
        <title>Genome Sequence of Physisporinus lineatus.</title>
        <authorList>
            <person name="Buettner E."/>
        </authorList>
    </citation>
    <scope>NUCLEOTIDE SEQUENCE</scope>
    <source>
        <strain evidence="2">VT162</strain>
    </source>
</reference>
<organism evidence="2 3">
    <name type="scientific">Meripilus lineatus</name>
    <dbReference type="NCBI Taxonomy" id="2056292"/>
    <lineage>
        <taxon>Eukaryota</taxon>
        <taxon>Fungi</taxon>
        <taxon>Dikarya</taxon>
        <taxon>Basidiomycota</taxon>
        <taxon>Agaricomycotina</taxon>
        <taxon>Agaricomycetes</taxon>
        <taxon>Polyporales</taxon>
        <taxon>Meripilaceae</taxon>
        <taxon>Meripilus</taxon>
    </lineage>
</organism>
<evidence type="ECO:0000313" key="3">
    <source>
        <dbReference type="Proteomes" id="UP001212997"/>
    </source>
</evidence>
<keyword evidence="3" id="KW-1185">Reference proteome</keyword>
<dbReference type="SUPFAM" id="SSF52266">
    <property type="entry name" value="SGNH hydrolase"/>
    <property type="match status" value="1"/>
</dbReference>
<comment type="caution">
    <text evidence="2">The sequence shown here is derived from an EMBL/GenBank/DDBJ whole genome shotgun (WGS) entry which is preliminary data.</text>
</comment>
<dbReference type="InterPro" id="IPR036514">
    <property type="entry name" value="SGNH_hydro_sf"/>
</dbReference>
<proteinExistence type="predicted"/>
<evidence type="ECO:0000313" key="2">
    <source>
        <dbReference type="EMBL" id="KAJ3485850.1"/>
    </source>
</evidence>
<dbReference type="EMBL" id="JANAWD010000140">
    <property type="protein sequence ID" value="KAJ3485850.1"/>
    <property type="molecule type" value="Genomic_DNA"/>
</dbReference>
<sequence>MKSLVLLTLGLATTFTLAVQVGPSPRQIKNLVTFGDSYTDVVSVGDGGVAWPVYAAGYGPFHLFPFARSGATCSNNLTSRPAPPVFESQLPLYFAEVANGTLKLKPEETIYTLWIGTNDVGGGGLLTGHQAPGVTIVDTVSCAVNWVKTLYASGARNFLFQNMIPLQHVPLYSADSYPNRFWTAPRNTTEWSVFMTELVNSGNEIAKLMLQDLPSTLRAAHIGLFDSYALLVDTRASARDFEFDMEVQTSFGNRGNT</sequence>
<feature type="signal peptide" evidence="1">
    <location>
        <begin position="1"/>
        <end position="18"/>
    </location>
</feature>
<dbReference type="AlphaFoldDB" id="A0AAD5YEK6"/>
<evidence type="ECO:0000256" key="1">
    <source>
        <dbReference type="SAM" id="SignalP"/>
    </source>
</evidence>
<gene>
    <name evidence="2" type="ORF">NLI96_g4673</name>
</gene>
<evidence type="ECO:0008006" key="4">
    <source>
        <dbReference type="Google" id="ProtNLM"/>
    </source>
</evidence>
<feature type="chain" id="PRO_5042148440" description="Carbohydrate esterase family 16 protein" evidence="1">
    <location>
        <begin position="19"/>
        <end position="257"/>
    </location>
</feature>